<dbReference type="SUPFAM" id="SSF50974">
    <property type="entry name" value="Nitrous oxide reductase, N-terminal domain"/>
    <property type="match status" value="1"/>
</dbReference>
<dbReference type="InterPro" id="IPR051200">
    <property type="entry name" value="Host-pathogen_enzymatic-act"/>
</dbReference>
<dbReference type="Proteomes" id="UP001595925">
    <property type="component" value="Unassembled WGS sequence"/>
</dbReference>
<evidence type="ECO:0000313" key="4">
    <source>
        <dbReference type="Proteomes" id="UP001595925"/>
    </source>
</evidence>
<dbReference type="InterPro" id="IPR015943">
    <property type="entry name" value="WD40/YVTN_repeat-like_dom_sf"/>
</dbReference>
<feature type="region of interest" description="Disordered" evidence="2">
    <location>
        <begin position="408"/>
        <end position="431"/>
    </location>
</feature>
<gene>
    <name evidence="3" type="ORF">ACFPFO_21145</name>
</gene>
<dbReference type="AlphaFoldDB" id="A0ABD5QKM7"/>
<evidence type="ECO:0000256" key="1">
    <source>
        <dbReference type="ARBA" id="ARBA00001935"/>
    </source>
</evidence>
<proteinExistence type="predicted"/>
<organism evidence="3 4">
    <name type="scientific">Saliphagus infecundisoli</name>
    <dbReference type="NCBI Taxonomy" id="1849069"/>
    <lineage>
        <taxon>Archaea</taxon>
        <taxon>Methanobacteriati</taxon>
        <taxon>Methanobacteriota</taxon>
        <taxon>Stenosarchaea group</taxon>
        <taxon>Halobacteria</taxon>
        <taxon>Halobacteriales</taxon>
        <taxon>Natrialbaceae</taxon>
        <taxon>Saliphagus</taxon>
    </lineage>
</organism>
<dbReference type="InterPro" id="IPR011045">
    <property type="entry name" value="N2O_reductase_N"/>
</dbReference>
<sequence length="431" mass="45388">MWERVTRRMLLAGGVAAGGLGIAGCLGEGSDGGATAGADGSDGGGEDDATYEIWALDRGTDTGYVYEPGGEEGTFEEVESIDFAADDGGGPHTIAFTADYEYAAVACTAGARTLFVRTEDRRVVGSVETGPGSRFAAFTPDEEYVVVDVAGAGAIKRIAADLEAEEFGIDGEIVLTDSETIREHAGDFSDSSPVCHQHTGAGHSYHALGPDYRDGGLVVVDHADFSVTEVFHGEVDGVPTNSGTMPHYEESKIYLTAGRPSDSEGSEEGVGDYYVFDTEGHEPIESGFTEGIDAHDLRFTPDGEELWVLNRETGDGIVLDPGTDEAIAEVANYGPAPDVMWSSPDGEYVFVSLRGPEQAPGDSHPATGETPGFNAIDAESREIVATVEPDPIADYGADEIENEDVATPDFHGIGVRPISEFDTEIPNSPPF</sequence>
<evidence type="ECO:0000256" key="2">
    <source>
        <dbReference type="SAM" id="MobiDB-lite"/>
    </source>
</evidence>
<name>A0ABD5QKM7_9EURY</name>
<dbReference type="RefSeq" id="WP_224828737.1">
    <property type="nucleotide sequence ID" value="NZ_JAIVEF010000010.1"/>
</dbReference>
<comment type="cofactor">
    <cofactor evidence="1">
        <name>Cu cation</name>
        <dbReference type="ChEBI" id="CHEBI:23378"/>
    </cofactor>
</comment>
<reference evidence="3 4" key="1">
    <citation type="journal article" date="2019" name="Int. J. Syst. Evol. Microbiol.">
        <title>The Global Catalogue of Microorganisms (GCM) 10K type strain sequencing project: providing services to taxonomists for standard genome sequencing and annotation.</title>
        <authorList>
            <consortium name="The Broad Institute Genomics Platform"/>
            <consortium name="The Broad Institute Genome Sequencing Center for Infectious Disease"/>
            <person name="Wu L."/>
            <person name="Ma J."/>
        </authorList>
    </citation>
    <scope>NUCLEOTIDE SEQUENCE [LARGE SCALE GENOMIC DNA]</scope>
    <source>
        <strain evidence="3 4">CGMCC 1.15824</strain>
    </source>
</reference>
<protein>
    <submittedName>
        <fullName evidence="3">YncE family protein</fullName>
    </submittedName>
</protein>
<dbReference type="PROSITE" id="PS51257">
    <property type="entry name" value="PROKAR_LIPOPROTEIN"/>
    <property type="match status" value="1"/>
</dbReference>
<dbReference type="PROSITE" id="PS51318">
    <property type="entry name" value="TAT"/>
    <property type="match status" value="1"/>
</dbReference>
<keyword evidence="4" id="KW-1185">Reference proteome</keyword>
<dbReference type="EMBL" id="JBHSJG010000063">
    <property type="protein sequence ID" value="MFC4990205.1"/>
    <property type="molecule type" value="Genomic_DNA"/>
</dbReference>
<dbReference type="PANTHER" id="PTHR47197:SF3">
    <property type="entry name" value="DIHYDRO-HEME D1 DEHYDROGENASE"/>
    <property type="match status" value="1"/>
</dbReference>
<dbReference type="PANTHER" id="PTHR47197">
    <property type="entry name" value="PROTEIN NIRF"/>
    <property type="match status" value="1"/>
</dbReference>
<evidence type="ECO:0000313" key="3">
    <source>
        <dbReference type="EMBL" id="MFC4990205.1"/>
    </source>
</evidence>
<accession>A0ABD5QKM7</accession>
<dbReference type="InterPro" id="IPR006311">
    <property type="entry name" value="TAT_signal"/>
</dbReference>
<dbReference type="Gene3D" id="2.130.10.10">
    <property type="entry name" value="YVTN repeat-like/Quinoprotein amine dehydrogenase"/>
    <property type="match status" value="2"/>
</dbReference>
<comment type="caution">
    <text evidence="3">The sequence shown here is derived from an EMBL/GenBank/DDBJ whole genome shotgun (WGS) entry which is preliminary data.</text>
</comment>